<dbReference type="Proteomes" id="UP000034135">
    <property type="component" value="Unassembled WGS sequence"/>
</dbReference>
<accession>A0A0G1ATQ2</accession>
<keyword evidence="2" id="KW-0436">Ligase</keyword>
<dbReference type="SUPFAM" id="SSF55681">
    <property type="entry name" value="Class II aaRS and biotin synthetases"/>
    <property type="match status" value="1"/>
</dbReference>
<name>A0A0G1ATQ2_9BACT</name>
<dbReference type="Pfam" id="PF13393">
    <property type="entry name" value="tRNA-synt_His"/>
    <property type="match status" value="1"/>
</dbReference>
<organism evidence="2 3">
    <name type="scientific">Candidatus Daviesbacteria bacterium GW2011_GWA1_42_6</name>
    <dbReference type="NCBI Taxonomy" id="1618420"/>
    <lineage>
        <taxon>Bacteria</taxon>
        <taxon>Candidatus Daviesiibacteriota</taxon>
    </lineage>
</organism>
<keyword evidence="2" id="KW-0030">Aminoacyl-tRNA synthetase</keyword>
<evidence type="ECO:0000313" key="2">
    <source>
        <dbReference type="EMBL" id="KKS64490.1"/>
    </source>
</evidence>
<proteinExistence type="predicted"/>
<dbReference type="AlphaFoldDB" id="A0A0G1ATQ2"/>
<dbReference type="PANTHER" id="PTHR11476:SF7">
    <property type="entry name" value="HISTIDINE--TRNA LIGASE"/>
    <property type="match status" value="1"/>
</dbReference>
<dbReference type="Gene3D" id="3.30.930.10">
    <property type="entry name" value="Bira Bifunctional Protein, Domain 2"/>
    <property type="match status" value="1"/>
</dbReference>
<reference evidence="2 3" key="1">
    <citation type="journal article" date="2015" name="Nature">
        <title>rRNA introns, odd ribosomes, and small enigmatic genomes across a large radiation of phyla.</title>
        <authorList>
            <person name="Brown C.T."/>
            <person name="Hug L.A."/>
            <person name="Thomas B.C."/>
            <person name="Sharon I."/>
            <person name="Castelle C.J."/>
            <person name="Singh A."/>
            <person name="Wilkins M.J."/>
            <person name="Williams K.H."/>
            <person name="Banfield J.F."/>
        </authorList>
    </citation>
    <scope>NUCLEOTIDE SEQUENCE [LARGE SCALE GENOMIC DNA]</scope>
</reference>
<dbReference type="GO" id="GO:0004812">
    <property type="term" value="F:aminoacyl-tRNA ligase activity"/>
    <property type="evidence" value="ECO:0007669"/>
    <property type="project" value="UniProtKB-KW"/>
</dbReference>
<dbReference type="InterPro" id="IPR041715">
    <property type="entry name" value="HisRS-like_core"/>
</dbReference>
<feature type="non-terminal residue" evidence="2">
    <location>
        <position position="67"/>
    </location>
</feature>
<evidence type="ECO:0000313" key="3">
    <source>
        <dbReference type="Proteomes" id="UP000034135"/>
    </source>
</evidence>
<protein>
    <submittedName>
        <fullName evidence="2">Histidyl-tRNA synthetase</fullName>
    </submittedName>
</protein>
<dbReference type="PANTHER" id="PTHR11476">
    <property type="entry name" value="HISTIDYL-TRNA SYNTHETASE"/>
    <property type="match status" value="1"/>
</dbReference>
<sequence>MGQINTSTPKGFRDFLPEQANARQFVVGKIIETFRLFGFEPLETPALEFAETLNGKYGEEEKLIYEF</sequence>
<evidence type="ECO:0000259" key="1">
    <source>
        <dbReference type="Pfam" id="PF13393"/>
    </source>
</evidence>
<comment type="caution">
    <text evidence="2">The sequence shown here is derived from an EMBL/GenBank/DDBJ whole genome shotgun (WGS) entry which is preliminary data.</text>
</comment>
<gene>
    <name evidence="2" type="ORF">UV33_C0025G0012</name>
</gene>
<dbReference type="InterPro" id="IPR045864">
    <property type="entry name" value="aa-tRNA-synth_II/BPL/LPL"/>
</dbReference>
<feature type="domain" description="Class II Histidinyl-tRNA synthetase (HisRS)-like catalytic core" evidence="1">
    <location>
        <begin position="11"/>
        <end position="62"/>
    </location>
</feature>
<dbReference type="EMBL" id="LCEB01000025">
    <property type="protein sequence ID" value="KKS64490.1"/>
    <property type="molecule type" value="Genomic_DNA"/>
</dbReference>